<gene>
    <name evidence="1" type="ORF">AKJ31_21580</name>
</gene>
<protein>
    <submittedName>
        <fullName evidence="1">Uncharacterized protein</fullName>
    </submittedName>
</protein>
<accession>A0A0M0HTI4</accession>
<dbReference type="STRING" id="171383.AKJ31_21580"/>
<evidence type="ECO:0000313" key="2">
    <source>
        <dbReference type="Proteomes" id="UP000037530"/>
    </source>
</evidence>
<organism evidence="1 2">
    <name type="scientific">Vibrio hepatarius</name>
    <dbReference type="NCBI Taxonomy" id="171383"/>
    <lineage>
        <taxon>Bacteria</taxon>
        <taxon>Pseudomonadati</taxon>
        <taxon>Pseudomonadota</taxon>
        <taxon>Gammaproteobacteria</taxon>
        <taxon>Vibrionales</taxon>
        <taxon>Vibrionaceae</taxon>
        <taxon>Vibrio</taxon>
        <taxon>Vibrio oreintalis group</taxon>
    </lineage>
</organism>
<name>A0A0M0HTI4_9VIBR</name>
<dbReference type="AlphaFoldDB" id="A0A0M0HTI4"/>
<evidence type="ECO:0000313" key="1">
    <source>
        <dbReference type="EMBL" id="KOO05197.1"/>
    </source>
</evidence>
<comment type="caution">
    <text evidence="1">The sequence shown here is derived from an EMBL/GenBank/DDBJ whole genome shotgun (WGS) entry which is preliminary data.</text>
</comment>
<keyword evidence="2" id="KW-1185">Reference proteome</keyword>
<dbReference type="Proteomes" id="UP000037530">
    <property type="component" value="Unassembled WGS sequence"/>
</dbReference>
<proteinExistence type="predicted"/>
<dbReference type="PATRIC" id="fig|171383.3.peg.4400"/>
<reference evidence="2" key="1">
    <citation type="submission" date="2015-08" db="EMBL/GenBank/DDBJ databases">
        <title>Vibrio galatheae sp. nov., a novel member of the Vibrionaceae family isolated from the Solomon Islands.</title>
        <authorList>
            <person name="Giubergia S."/>
            <person name="Machado H."/>
            <person name="Mateiu R.V."/>
            <person name="Gram L."/>
        </authorList>
    </citation>
    <scope>NUCLEOTIDE SEQUENCE [LARGE SCALE GENOMIC DNA]</scope>
    <source>
        <strain evidence="2">DSM 19134</strain>
    </source>
</reference>
<sequence length="153" mass="17209">MLMVFSYLIFKKLSTAFFCTLMVALAMVTFITAGNTYVQRDFYGDEAVENFETKIAIPKIQLGNALSPAKFLEAKVNDDGSYSCDHVTRTDGKHNVFGATDDALFCCSHDVSRDGYLAPFKLVDNKLHVLCGTFPMQNEVVLNEEETKKFNFF</sequence>
<dbReference type="EMBL" id="LHPI01000037">
    <property type="protein sequence ID" value="KOO05197.1"/>
    <property type="molecule type" value="Genomic_DNA"/>
</dbReference>